<organism evidence="2">
    <name type="scientific">Bifidobacterium aquikefiricola</name>
    <dbReference type="NCBI Taxonomy" id="3059038"/>
    <lineage>
        <taxon>Bacteria</taxon>
        <taxon>Bacillati</taxon>
        <taxon>Actinomycetota</taxon>
        <taxon>Actinomycetes</taxon>
        <taxon>Bifidobacteriales</taxon>
        <taxon>Bifidobacteriaceae</taxon>
        <taxon>Bifidobacterium</taxon>
    </lineage>
</organism>
<sequence length="46" mass="4966">MSVPKPLLDSLAQQTLNQQQLQVVSRVSALTTSQPRPDSSEIGDSN</sequence>
<proteinExistence type="predicted"/>
<protein>
    <submittedName>
        <fullName evidence="2">Uncharacterized protein</fullName>
    </submittedName>
</protein>
<evidence type="ECO:0000256" key="1">
    <source>
        <dbReference type="SAM" id="MobiDB-lite"/>
    </source>
</evidence>
<gene>
    <name evidence="2" type="ORF">QN215_08190</name>
</gene>
<feature type="region of interest" description="Disordered" evidence="1">
    <location>
        <begin position="27"/>
        <end position="46"/>
    </location>
</feature>
<dbReference type="RefSeq" id="WP_369343827.1">
    <property type="nucleotide sequence ID" value="NZ_CP129674.1"/>
</dbReference>
<name>A0AB39U632_9BIFI</name>
<evidence type="ECO:0000313" key="2">
    <source>
        <dbReference type="EMBL" id="XDS44235.1"/>
    </source>
</evidence>
<dbReference type="KEGG" id="baqk:QN215_08190"/>
<dbReference type="AlphaFoldDB" id="A0AB39U632"/>
<reference evidence="2" key="1">
    <citation type="submission" date="2023-07" db="EMBL/GenBank/DDBJ databases">
        <title>Bifidobacterium aquikefiriaerophilum sp. nov. and Bifidobacterium eccum sp. nov., isolated from water kefir.</title>
        <authorList>
            <person name="Breselge S."/>
            <person name="Bellassi P."/>
            <person name="Barcenilla C."/>
            <person name="Alvarez-Ordonez A."/>
            <person name="Morelli L."/>
            <person name="Cotter P.D."/>
        </authorList>
    </citation>
    <scope>NUCLEOTIDE SEQUENCE</scope>
    <source>
        <strain evidence="2">WK041_4_12</strain>
    </source>
</reference>
<accession>A0AB39U632</accession>
<dbReference type="EMBL" id="CP129674">
    <property type="protein sequence ID" value="XDS44235.1"/>
    <property type="molecule type" value="Genomic_DNA"/>
</dbReference>